<protein>
    <submittedName>
        <fullName evidence="2">Temperature sensing protein-related</fullName>
    </submittedName>
</protein>
<sequence>MMVREFFVEKVMEKFESESYTFDVYVTRDGQVKLLDFNPWGGFTLPLLFAWEELEEKLKDEGHELEFRIVENRCGIRPSLKTAVPYDYLDMSPGSGWDQFLRNADEESRRQLKSAEAGA</sequence>
<evidence type="ECO:0000313" key="3">
    <source>
        <dbReference type="Proteomes" id="UP001604336"/>
    </source>
</evidence>
<organism evidence="2 3">
    <name type="scientific">Abeliophyllum distichum</name>
    <dbReference type="NCBI Taxonomy" id="126358"/>
    <lineage>
        <taxon>Eukaryota</taxon>
        <taxon>Viridiplantae</taxon>
        <taxon>Streptophyta</taxon>
        <taxon>Embryophyta</taxon>
        <taxon>Tracheophyta</taxon>
        <taxon>Spermatophyta</taxon>
        <taxon>Magnoliopsida</taxon>
        <taxon>eudicotyledons</taxon>
        <taxon>Gunneridae</taxon>
        <taxon>Pentapetalae</taxon>
        <taxon>asterids</taxon>
        <taxon>lamiids</taxon>
        <taxon>Lamiales</taxon>
        <taxon>Oleaceae</taxon>
        <taxon>Forsythieae</taxon>
        <taxon>Abeliophyllum</taxon>
    </lineage>
</organism>
<name>A0ABD1RQW4_9LAMI</name>
<dbReference type="EMBL" id="JBFOLK010000008">
    <property type="protein sequence ID" value="KAL2490802.1"/>
    <property type="molecule type" value="Genomic_DNA"/>
</dbReference>
<evidence type="ECO:0000256" key="1">
    <source>
        <dbReference type="ARBA" id="ARBA00011047"/>
    </source>
</evidence>
<dbReference type="InterPro" id="IPR009772">
    <property type="entry name" value="CDC123"/>
</dbReference>
<dbReference type="AlphaFoldDB" id="A0ABD1RQW4"/>
<keyword evidence="3" id="KW-1185">Reference proteome</keyword>
<dbReference type="PANTHER" id="PTHR15323:SF6">
    <property type="entry name" value="CELL DIVISION CYCLE PROTEIN 123 HOMOLOG"/>
    <property type="match status" value="1"/>
</dbReference>
<comment type="caution">
    <text evidence="2">The sequence shown here is derived from an EMBL/GenBank/DDBJ whole genome shotgun (WGS) entry which is preliminary data.</text>
</comment>
<evidence type="ECO:0000313" key="2">
    <source>
        <dbReference type="EMBL" id="KAL2490802.1"/>
    </source>
</evidence>
<comment type="similarity">
    <text evidence="1">Belongs to the CDC123 family.</text>
</comment>
<dbReference type="Pfam" id="PF07065">
    <property type="entry name" value="D123"/>
    <property type="match status" value="1"/>
</dbReference>
<dbReference type="Proteomes" id="UP001604336">
    <property type="component" value="Unassembled WGS sequence"/>
</dbReference>
<accession>A0ABD1RQW4</accession>
<dbReference type="PANTHER" id="PTHR15323">
    <property type="entry name" value="D123 PROTEIN"/>
    <property type="match status" value="1"/>
</dbReference>
<gene>
    <name evidence="2" type="ORF">Adt_26430</name>
</gene>
<proteinExistence type="inferred from homology"/>
<reference evidence="3" key="1">
    <citation type="submission" date="2024-07" db="EMBL/GenBank/DDBJ databases">
        <title>Two chromosome-level genome assemblies of Korean endemic species Abeliophyllum distichum and Forsythia ovata (Oleaceae).</title>
        <authorList>
            <person name="Jang H."/>
        </authorList>
    </citation>
    <scope>NUCLEOTIDE SEQUENCE [LARGE SCALE GENOMIC DNA]</scope>
</reference>